<keyword evidence="1" id="KW-0812">Transmembrane</keyword>
<gene>
    <name evidence="2" type="ORF">EVAR_69401_1</name>
</gene>
<feature type="transmembrane region" description="Helical" evidence="1">
    <location>
        <begin position="12"/>
        <end position="35"/>
    </location>
</feature>
<evidence type="ECO:0000313" key="3">
    <source>
        <dbReference type="Proteomes" id="UP000299102"/>
    </source>
</evidence>
<dbReference type="OrthoDB" id="6581954at2759"/>
<dbReference type="InterPro" id="IPR037272">
    <property type="entry name" value="SNS_sf"/>
</dbReference>
<dbReference type="Proteomes" id="UP000299102">
    <property type="component" value="Unassembled WGS sequence"/>
</dbReference>
<evidence type="ECO:0000256" key="1">
    <source>
        <dbReference type="SAM" id="Phobius"/>
    </source>
</evidence>
<name>A0A4C2A1U3_EUMVA</name>
<organism evidence="2 3">
    <name type="scientific">Eumeta variegata</name>
    <name type="common">Bagworm moth</name>
    <name type="synonym">Eumeta japonica</name>
    <dbReference type="NCBI Taxonomy" id="151549"/>
    <lineage>
        <taxon>Eukaryota</taxon>
        <taxon>Metazoa</taxon>
        <taxon>Ecdysozoa</taxon>
        <taxon>Arthropoda</taxon>
        <taxon>Hexapoda</taxon>
        <taxon>Insecta</taxon>
        <taxon>Pterygota</taxon>
        <taxon>Neoptera</taxon>
        <taxon>Endopterygota</taxon>
        <taxon>Lepidoptera</taxon>
        <taxon>Glossata</taxon>
        <taxon>Ditrysia</taxon>
        <taxon>Tineoidea</taxon>
        <taxon>Psychidae</taxon>
        <taxon>Oiketicinae</taxon>
        <taxon>Eumeta</taxon>
    </lineage>
</organism>
<reference evidence="2 3" key="1">
    <citation type="journal article" date="2019" name="Commun. Biol.">
        <title>The bagworm genome reveals a unique fibroin gene that provides high tensile strength.</title>
        <authorList>
            <person name="Kono N."/>
            <person name="Nakamura H."/>
            <person name="Ohtoshi R."/>
            <person name="Tomita M."/>
            <person name="Numata K."/>
            <person name="Arakawa K."/>
        </authorList>
    </citation>
    <scope>NUCLEOTIDE SEQUENCE [LARGE SCALE GENOMIC DNA]</scope>
</reference>
<keyword evidence="3" id="KW-1185">Reference proteome</keyword>
<comment type="caution">
    <text evidence="2">The sequence shown here is derived from an EMBL/GenBank/DDBJ whole genome shotgun (WGS) entry which is preliminary data.</text>
</comment>
<feature type="transmembrane region" description="Helical" evidence="1">
    <location>
        <begin position="97"/>
        <end position="115"/>
    </location>
</feature>
<accession>A0A4C2A1U3</accession>
<evidence type="ECO:0000313" key="2">
    <source>
        <dbReference type="EMBL" id="GBP93139.1"/>
    </source>
</evidence>
<sequence>MLHLDRIRFEEYFTGTTLRAHLCTLTIALSFNNVIRLPRESIHYGIIPYLLVFLFVSIILALPCALQQITVGQFQQDVVGAWRAVPFFKAKRAGDQLVTIYSATNILIAVVMTHIRHIRLPSRAREVEVFVTRAWSHRRAGMSS</sequence>
<keyword evidence="1" id="KW-0472">Membrane</keyword>
<dbReference type="AlphaFoldDB" id="A0A4C2A1U3"/>
<dbReference type="EMBL" id="BGZK01002342">
    <property type="protein sequence ID" value="GBP93139.1"/>
    <property type="molecule type" value="Genomic_DNA"/>
</dbReference>
<dbReference type="SUPFAM" id="SSF161070">
    <property type="entry name" value="SNF-like"/>
    <property type="match status" value="1"/>
</dbReference>
<keyword evidence="1" id="KW-1133">Transmembrane helix</keyword>
<protein>
    <submittedName>
        <fullName evidence="2">Uncharacterized protein</fullName>
    </submittedName>
</protein>
<proteinExistence type="predicted"/>
<feature type="transmembrane region" description="Helical" evidence="1">
    <location>
        <begin position="47"/>
        <end position="69"/>
    </location>
</feature>